<comment type="caution">
    <text evidence="1">The sequence shown here is derived from an EMBL/GenBank/DDBJ whole genome shotgun (WGS) entry which is preliminary data.</text>
</comment>
<reference evidence="2" key="1">
    <citation type="journal article" date="2019" name="Int. J. Syst. Evol. Microbiol.">
        <title>The Global Catalogue of Microorganisms (GCM) 10K type strain sequencing project: providing services to taxonomists for standard genome sequencing and annotation.</title>
        <authorList>
            <consortium name="The Broad Institute Genomics Platform"/>
            <consortium name="The Broad Institute Genome Sequencing Center for Infectious Disease"/>
            <person name="Wu L."/>
            <person name="Ma J."/>
        </authorList>
    </citation>
    <scope>NUCLEOTIDE SEQUENCE [LARGE SCALE GENOMIC DNA]</scope>
    <source>
        <strain evidence="2">CECT 7131</strain>
    </source>
</reference>
<dbReference type="RefSeq" id="WP_290320883.1">
    <property type="nucleotide sequence ID" value="NZ_JAUFPN010000305.1"/>
</dbReference>
<accession>A0ABT8AG20</accession>
<dbReference type="EMBL" id="JAUFPN010000305">
    <property type="protein sequence ID" value="MDN3568764.1"/>
    <property type="molecule type" value="Genomic_DNA"/>
</dbReference>
<name>A0ABT8AG20_9PROT</name>
<dbReference type="Proteomes" id="UP001529369">
    <property type="component" value="Unassembled WGS sequence"/>
</dbReference>
<evidence type="ECO:0000313" key="1">
    <source>
        <dbReference type="EMBL" id="MDN3568764.1"/>
    </source>
</evidence>
<proteinExistence type="predicted"/>
<sequence length="103" mass="11696">MRIITYVEAASGQEEALNYQIKPRRSPQLPVGVDNEALFEDVVDDAATRPFLVFRPDGYCWKPLSAQLSGAQRSERSPMLMMAAMRQEFAVGLSLARWYEIDQ</sequence>
<organism evidence="1 2">
    <name type="scientific">Paeniroseomonas aquatica</name>
    <dbReference type="NCBI Taxonomy" id="373043"/>
    <lineage>
        <taxon>Bacteria</taxon>
        <taxon>Pseudomonadati</taxon>
        <taxon>Pseudomonadota</taxon>
        <taxon>Alphaproteobacteria</taxon>
        <taxon>Acetobacterales</taxon>
        <taxon>Acetobacteraceae</taxon>
        <taxon>Paeniroseomonas</taxon>
    </lineage>
</organism>
<protein>
    <submittedName>
        <fullName evidence="1">Uncharacterized protein</fullName>
    </submittedName>
</protein>
<gene>
    <name evidence="1" type="ORF">QWZ14_30680</name>
</gene>
<evidence type="ECO:0000313" key="2">
    <source>
        <dbReference type="Proteomes" id="UP001529369"/>
    </source>
</evidence>
<keyword evidence="2" id="KW-1185">Reference proteome</keyword>